<dbReference type="InterPro" id="IPR010099">
    <property type="entry name" value="SDR39U1"/>
</dbReference>
<sequence length="475" mass="53205">MNTLLIIMTIQGCLGAFDTLYHHEFTERLPWKPQAAQELWIHGVRNFFYAVIFFSLGWLSWGGWLSCLFAAMLLGEIGLTLWDFVIEDRTRKLPASERITHTILAINYGIILALLAPEMMRWSALPTGFHVVFHDIWSWVMSIFALGVLAWALFDYSRSKRFKVVESPPVLHLEVPRQRILITGGTGLIGRRLGQALINDGHDITILTRDKAKAAQFSGRVTLIDRLEDLRTVDIIVNLAGESLSDGFWTRAKKQAMYDSRLKLTQALADWIAVAKEKPRHLINASAVGYYGHSEILEFDESSSGGKPDLASDLCRQWENCAGQVASYGVKVSYLRLGLVMALEGGALAQMLFPSEFGIGGPMGHGRQWMSWIHIYDACGLIAHIINARIDGPVNATAPQPLRHKDFIRLLGRTMHRPAILPLPGFALKMGLGEMAETILLRGQKVVPKRALETGYLFRYPTLDLAFSQIFHGLI</sequence>
<evidence type="ECO:0000256" key="2">
    <source>
        <dbReference type="SAM" id="Phobius"/>
    </source>
</evidence>
<dbReference type="RefSeq" id="WP_090647610.1">
    <property type="nucleotide sequence ID" value="NZ_CBCRYE010000001.1"/>
</dbReference>
<feature type="transmembrane region" description="Helical" evidence="2">
    <location>
        <begin position="136"/>
        <end position="154"/>
    </location>
</feature>
<dbReference type="InterPro" id="IPR001509">
    <property type="entry name" value="Epimerase_deHydtase"/>
</dbReference>
<dbReference type="PANTHER" id="PTHR11092:SF0">
    <property type="entry name" value="EPIMERASE FAMILY PROTEIN SDR39U1"/>
    <property type="match status" value="1"/>
</dbReference>
<feature type="domain" description="NAD-dependent epimerase/dehydratase" evidence="3">
    <location>
        <begin position="180"/>
        <end position="303"/>
    </location>
</feature>
<dbReference type="OrthoDB" id="9801056at2"/>
<organism evidence="5 6">
    <name type="scientific">Asticcacaulis taihuensis</name>
    <dbReference type="NCBI Taxonomy" id="260084"/>
    <lineage>
        <taxon>Bacteria</taxon>
        <taxon>Pseudomonadati</taxon>
        <taxon>Pseudomonadota</taxon>
        <taxon>Alphaproteobacteria</taxon>
        <taxon>Caulobacterales</taxon>
        <taxon>Caulobacteraceae</taxon>
        <taxon>Asticcacaulis</taxon>
    </lineage>
</organism>
<dbReference type="PANTHER" id="PTHR11092">
    <property type="entry name" value="SUGAR NUCLEOTIDE EPIMERASE RELATED"/>
    <property type="match status" value="1"/>
</dbReference>
<dbReference type="STRING" id="260084.SAMN02927928_2164"/>
<evidence type="ECO:0000259" key="4">
    <source>
        <dbReference type="Pfam" id="PF08338"/>
    </source>
</evidence>
<comment type="similarity">
    <text evidence="1">Belongs to the NAD(P)-dependent epimerase/dehydratase family. SDR39U1 subfamily.</text>
</comment>
<dbReference type="Pfam" id="PF01370">
    <property type="entry name" value="Epimerase"/>
    <property type="match status" value="1"/>
</dbReference>
<evidence type="ECO:0000259" key="3">
    <source>
        <dbReference type="Pfam" id="PF01370"/>
    </source>
</evidence>
<accession>A0A1G4RVF1</accession>
<keyword evidence="6" id="KW-1185">Reference proteome</keyword>
<feature type="domain" description="DUF1731" evidence="4">
    <location>
        <begin position="423"/>
        <end position="470"/>
    </location>
</feature>
<gene>
    <name evidence="5" type="ORF">SAMN02927928_2164</name>
</gene>
<keyword evidence="2" id="KW-1133">Transmembrane helix</keyword>
<feature type="transmembrane region" description="Helical" evidence="2">
    <location>
        <begin position="47"/>
        <end position="74"/>
    </location>
</feature>
<keyword evidence="2" id="KW-0472">Membrane</keyword>
<dbReference type="Gene3D" id="3.40.50.720">
    <property type="entry name" value="NAD(P)-binding Rossmann-like Domain"/>
    <property type="match status" value="1"/>
</dbReference>
<name>A0A1G4RVF1_9CAUL</name>
<dbReference type="SUPFAM" id="SSF51735">
    <property type="entry name" value="NAD(P)-binding Rossmann-fold domains"/>
    <property type="match status" value="1"/>
</dbReference>
<dbReference type="NCBIfam" id="TIGR01777">
    <property type="entry name" value="yfcH"/>
    <property type="match status" value="1"/>
</dbReference>
<dbReference type="EMBL" id="FMTS01000003">
    <property type="protein sequence ID" value="SCW60701.1"/>
    <property type="molecule type" value="Genomic_DNA"/>
</dbReference>
<dbReference type="Pfam" id="PF08338">
    <property type="entry name" value="DUF1731"/>
    <property type="match status" value="1"/>
</dbReference>
<dbReference type="CDD" id="cd05242">
    <property type="entry name" value="SDR_a8"/>
    <property type="match status" value="1"/>
</dbReference>
<evidence type="ECO:0000256" key="1">
    <source>
        <dbReference type="ARBA" id="ARBA00009353"/>
    </source>
</evidence>
<evidence type="ECO:0000313" key="6">
    <source>
        <dbReference type="Proteomes" id="UP000199150"/>
    </source>
</evidence>
<proteinExistence type="inferred from homology"/>
<keyword evidence="2" id="KW-0812">Transmembrane</keyword>
<dbReference type="Proteomes" id="UP000199150">
    <property type="component" value="Unassembled WGS sequence"/>
</dbReference>
<dbReference type="InterPro" id="IPR036291">
    <property type="entry name" value="NAD(P)-bd_dom_sf"/>
</dbReference>
<dbReference type="AlphaFoldDB" id="A0A1G4RVF1"/>
<evidence type="ECO:0008006" key="7">
    <source>
        <dbReference type="Google" id="ProtNLM"/>
    </source>
</evidence>
<reference evidence="6" key="1">
    <citation type="submission" date="2016-10" db="EMBL/GenBank/DDBJ databases">
        <authorList>
            <person name="Varghese N."/>
            <person name="Submissions S."/>
        </authorList>
    </citation>
    <scope>NUCLEOTIDE SEQUENCE [LARGE SCALE GENOMIC DNA]</scope>
    <source>
        <strain evidence="6">CGMCC 1.3431</strain>
    </source>
</reference>
<evidence type="ECO:0000313" key="5">
    <source>
        <dbReference type="EMBL" id="SCW60701.1"/>
    </source>
</evidence>
<dbReference type="InterPro" id="IPR013549">
    <property type="entry name" value="DUF1731"/>
</dbReference>
<feature type="transmembrane region" description="Helical" evidence="2">
    <location>
        <begin position="99"/>
        <end position="116"/>
    </location>
</feature>
<protein>
    <recommendedName>
        <fullName evidence="7">TIGR01777 family protein</fullName>
    </recommendedName>
</protein>